<dbReference type="RefSeq" id="WP_377960123.1">
    <property type="nucleotide sequence ID" value="NZ_JBHZOL010000001.1"/>
</dbReference>
<dbReference type="Proteomes" id="UP001600165">
    <property type="component" value="Unassembled WGS sequence"/>
</dbReference>
<protein>
    <submittedName>
        <fullName evidence="3">Uncharacterized protein</fullName>
    </submittedName>
</protein>
<comment type="caution">
    <text evidence="3">The sequence shown here is derived from an EMBL/GenBank/DDBJ whole genome shotgun (WGS) entry which is preliminary data.</text>
</comment>
<feature type="transmembrane region" description="Helical" evidence="2">
    <location>
        <begin position="32"/>
        <end position="53"/>
    </location>
</feature>
<accession>A0ABW6I902</accession>
<evidence type="ECO:0000256" key="2">
    <source>
        <dbReference type="SAM" id="Phobius"/>
    </source>
</evidence>
<keyword evidence="2" id="KW-0812">Transmembrane</keyword>
<keyword evidence="4" id="KW-1185">Reference proteome</keyword>
<organism evidence="3 4">
    <name type="scientific">Almyronema epifaneia S1</name>
    <dbReference type="NCBI Taxonomy" id="2991925"/>
    <lineage>
        <taxon>Bacteria</taxon>
        <taxon>Bacillati</taxon>
        <taxon>Cyanobacteriota</taxon>
        <taxon>Cyanophyceae</taxon>
        <taxon>Nodosilineales</taxon>
        <taxon>Nodosilineaceae</taxon>
        <taxon>Almyronema</taxon>
        <taxon>Almyronema epifaneia</taxon>
    </lineage>
</organism>
<evidence type="ECO:0000256" key="1">
    <source>
        <dbReference type="SAM" id="MobiDB-lite"/>
    </source>
</evidence>
<feature type="region of interest" description="Disordered" evidence="1">
    <location>
        <begin position="64"/>
        <end position="86"/>
    </location>
</feature>
<evidence type="ECO:0000313" key="3">
    <source>
        <dbReference type="EMBL" id="MFE4104646.1"/>
    </source>
</evidence>
<gene>
    <name evidence="3" type="ORF">ACFVKH_00055</name>
</gene>
<keyword evidence="2" id="KW-1133">Transmembrane helix</keyword>
<keyword evidence="2" id="KW-0472">Membrane</keyword>
<dbReference type="EMBL" id="JBHZOL010000001">
    <property type="protein sequence ID" value="MFE4104646.1"/>
    <property type="molecule type" value="Genomic_DNA"/>
</dbReference>
<sequence length="86" mass="9979">MLWKLYFVLAIATFLISLQAFLTDASVSKADWRYWCFLLLVALFAPITLPSIVNQKIRRGLRRVSSKRSSDNPRSSFDLKSLTRLR</sequence>
<name>A0ABW6I902_9CYAN</name>
<proteinExistence type="predicted"/>
<reference evidence="3 4" key="1">
    <citation type="submission" date="2024-10" db="EMBL/GenBank/DDBJ databases">
        <authorList>
            <person name="Ratan Roy A."/>
            <person name="Morales Sandoval P.H."/>
            <person name="De Los Santos Villalobos S."/>
            <person name="Chakraborty S."/>
            <person name="Mukherjee J."/>
        </authorList>
    </citation>
    <scope>NUCLEOTIDE SEQUENCE [LARGE SCALE GENOMIC DNA]</scope>
    <source>
        <strain evidence="3 4">S1</strain>
    </source>
</reference>
<evidence type="ECO:0000313" key="4">
    <source>
        <dbReference type="Proteomes" id="UP001600165"/>
    </source>
</evidence>